<proteinExistence type="predicted"/>
<evidence type="ECO:0008006" key="3">
    <source>
        <dbReference type="Google" id="ProtNLM"/>
    </source>
</evidence>
<reference evidence="1 2" key="1">
    <citation type="submission" date="2014-02" db="EMBL/GenBank/DDBJ databases">
        <title>The small core and large imbalanced accessory genome model reveals a collaborative survival strategy of Sorangium cellulosum strains in nature.</title>
        <authorList>
            <person name="Han K."/>
            <person name="Peng R."/>
            <person name="Blom J."/>
            <person name="Li Y.-Z."/>
        </authorList>
    </citation>
    <scope>NUCLEOTIDE SEQUENCE [LARGE SCALE GENOMIC DNA]</scope>
    <source>
        <strain evidence="1 2">So0157-18</strain>
    </source>
</reference>
<evidence type="ECO:0000313" key="2">
    <source>
        <dbReference type="Proteomes" id="UP000075604"/>
    </source>
</evidence>
<dbReference type="SUPFAM" id="SSF81301">
    <property type="entry name" value="Nucleotidyltransferase"/>
    <property type="match status" value="1"/>
</dbReference>
<protein>
    <recommendedName>
        <fullName evidence="3">Nucleotidyl transferase AbiEii/AbiGii toxin family protein</fullName>
    </recommendedName>
</protein>
<dbReference type="Proteomes" id="UP000075604">
    <property type="component" value="Unassembled WGS sequence"/>
</dbReference>
<dbReference type="Gene3D" id="3.30.460.40">
    <property type="match status" value="1"/>
</dbReference>
<accession>A0A150PBE9</accession>
<dbReference type="InterPro" id="IPR043519">
    <property type="entry name" value="NT_sf"/>
</dbReference>
<name>A0A150PBE9_SORCE</name>
<evidence type="ECO:0000313" key="1">
    <source>
        <dbReference type="EMBL" id="KYF53019.1"/>
    </source>
</evidence>
<dbReference type="AlphaFoldDB" id="A0A150PBE9"/>
<sequence length="262" mass="28918">MTIREQLEILYRLGVEFVVVGGQAGVLRQAVEFSHDLDILFRPTRENAERLREAVRAITGVETDIETLRGRDFQQYIRPEDGAELDVHLKLIAIPDFESGVRNSSSVDFLGLRTECLELPGLYASKRTDRPKDAIHRRAIEDRLRYLALRGEIEMDEVILALCLDAEIVQLPAVLARVPALSRSTSQPLLQARLLAHAPEQAQELLRTNASLHSAVAALLAVGPDVKAKILGNPARLAALLAKLPLELPPGGYHVRAPGDRA</sequence>
<organism evidence="1 2">
    <name type="scientific">Sorangium cellulosum</name>
    <name type="common">Polyangium cellulosum</name>
    <dbReference type="NCBI Taxonomy" id="56"/>
    <lineage>
        <taxon>Bacteria</taxon>
        <taxon>Pseudomonadati</taxon>
        <taxon>Myxococcota</taxon>
        <taxon>Polyangia</taxon>
        <taxon>Polyangiales</taxon>
        <taxon>Polyangiaceae</taxon>
        <taxon>Sorangium</taxon>
    </lineage>
</organism>
<comment type="caution">
    <text evidence="1">The sequence shown here is derived from an EMBL/GenBank/DDBJ whole genome shotgun (WGS) entry which is preliminary data.</text>
</comment>
<dbReference type="EMBL" id="JELX01003196">
    <property type="protein sequence ID" value="KYF53019.1"/>
    <property type="molecule type" value="Genomic_DNA"/>
</dbReference>
<gene>
    <name evidence="1" type="ORF">BE04_07635</name>
</gene>